<dbReference type="GO" id="GO:0090313">
    <property type="term" value="P:regulation of protein targeting to membrane"/>
    <property type="evidence" value="ECO:0007669"/>
    <property type="project" value="TreeGrafter"/>
</dbReference>
<dbReference type="PANTHER" id="PTHR30441">
    <property type="entry name" value="DUF748 DOMAIN-CONTAINING PROTEIN"/>
    <property type="match status" value="1"/>
</dbReference>
<organism evidence="2 3">
    <name type="scientific">Epibacterium ulvae</name>
    <dbReference type="NCBI Taxonomy" id="1156985"/>
    <lineage>
        <taxon>Bacteria</taxon>
        <taxon>Pseudomonadati</taxon>
        <taxon>Pseudomonadota</taxon>
        <taxon>Alphaproteobacteria</taxon>
        <taxon>Rhodobacterales</taxon>
        <taxon>Roseobacteraceae</taxon>
        <taxon>Epibacterium</taxon>
    </lineage>
</organism>
<accession>A0A1G5PUK1</accession>
<dbReference type="AlphaFoldDB" id="A0A1G5PUK1"/>
<dbReference type="STRING" id="1156985.SAMN04488118_10289"/>
<evidence type="ECO:0000313" key="2">
    <source>
        <dbReference type="EMBL" id="SCZ53097.1"/>
    </source>
</evidence>
<dbReference type="EMBL" id="FMWG01000002">
    <property type="protein sequence ID" value="SCZ53097.1"/>
    <property type="molecule type" value="Genomic_DNA"/>
</dbReference>
<reference evidence="2 3" key="1">
    <citation type="submission" date="2016-10" db="EMBL/GenBank/DDBJ databases">
        <authorList>
            <person name="de Groot N.N."/>
        </authorList>
    </citation>
    <scope>NUCLEOTIDE SEQUENCE [LARGE SCALE GENOMIC DNA]</scope>
    <source>
        <strain evidence="2 3">U95</strain>
    </source>
</reference>
<protein>
    <submittedName>
        <fullName evidence="2">AsmA protein</fullName>
    </submittedName>
</protein>
<dbReference type="PANTHER" id="PTHR30441:SF4">
    <property type="entry name" value="PROTEIN ASMA"/>
    <property type="match status" value="1"/>
</dbReference>
<feature type="domain" description="AsmA" evidence="1">
    <location>
        <begin position="9"/>
        <end position="136"/>
    </location>
</feature>
<dbReference type="InterPro" id="IPR007844">
    <property type="entry name" value="AsmA"/>
</dbReference>
<dbReference type="Pfam" id="PF05170">
    <property type="entry name" value="AsmA"/>
    <property type="match status" value="2"/>
</dbReference>
<dbReference type="GO" id="GO:0005886">
    <property type="term" value="C:plasma membrane"/>
    <property type="evidence" value="ECO:0007669"/>
    <property type="project" value="TreeGrafter"/>
</dbReference>
<dbReference type="Proteomes" id="UP000198767">
    <property type="component" value="Unassembled WGS sequence"/>
</dbReference>
<gene>
    <name evidence="2" type="ORF">SAMN04488118_10289</name>
</gene>
<name>A0A1G5PUK1_9RHOB</name>
<evidence type="ECO:0000259" key="1">
    <source>
        <dbReference type="Pfam" id="PF05170"/>
    </source>
</evidence>
<dbReference type="InterPro" id="IPR052894">
    <property type="entry name" value="AsmA-related"/>
</dbReference>
<evidence type="ECO:0000313" key="3">
    <source>
        <dbReference type="Proteomes" id="UP000198767"/>
    </source>
</evidence>
<dbReference type="RefSeq" id="WP_170830442.1">
    <property type="nucleotide sequence ID" value="NZ_FMWG01000002.1"/>
</dbReference>
<sequence length="636" mass="67452">MRWVIRGISALLFTAAALLGLLLLLPGEKIAGLAADQVEKQTGRKLTISGPVQFSFWPTVGIKADGVWFQNAGWAGPDPMFQAERLNIGLDAADLLFGTVNITELTAILPVLNLAVDADGRGNWEFSQAQTSAATSDPETTTLLSVARMGLRGATLRYAPHGEAPIELTQVDLDLNWPNPDAAAEFDISLRPAGAPVRLTGNVEDMAALMNGASTRSRVAAKLPGGNALFEGAIATNGQVQGQLTLNSDNTSDAFQAVGLGDVELPNGMGQRVDLATAVTYDGVGKLTFDDLSADLDGNRFTGEATVDLTPERPNVVARLTADALNLSEALSSDETTPASAPQTGWPTDRIDASALSFADGDVSFTFNSLRAGDLRFGPSQLQLSLERSRAVMKLQPAALFDGQVRGQMVVNNRSGLSIGGDLNFEGVRLEQLLGQTAGFDKLNGEAVGQLQYLASGNSIDALMKSVSGKGRLDVGKGFFTGFDLEALMKPGGGNGGSTVFDAMKGTFAMEAGILDNQDLLMQVKGISVEGAGQVLLGVQALDYLFTPKVETGDQLISIPVKVTGPWADPKIRPDLSRAVAPKLEEVKEDAKQKLRETISEKLELDVTPDQNVNEILKDRIEKEAKDQLLKFLSGN</sequence>
<proteinExistence type="predicted"/>
<keyword evidence="3" id="KW-1185">Reference proteome</keyword>
<feature type="domain" description="AsmA" evidence="1">
    <location>
        <begin position="339"/>
        <end position="520"/>
    </location>
</feature>